<evidence type="ECO:0000259" key="11">
    <source>
        <dbReference type="Pfam" id="PF20671"/>
    </source>
</evidence>
<keyword evidence="4" id="KW-0813">Transport</keyword>
<dbReference type="GO" id="GO:0017119">
    <property type="term" value="C:Golgi transport complex"/>
    <property type="evidence" value="ECO:0007669"/>
    <property type="project" value="TreeGrafter"/>
</dbReference>
<dbReference type="PANTHER" id="PTHR13302:SF8">
    <property type="entry name" value="CONSERVED OLIGOMERIC GOLGI COMPLEX SUBUNIT 3"/>
    <property type="match status" value="1"/>
</dbReference>
<evidence type="ECO:0000256" key="7">
    <source>
        <dbReference type="ARBA" id="ARBA00023136"/>
    </source>
</evidence>
<feature type="domain" description="Conserved oligomeric Golgi complex subunit 3 N-terminal" evidence="10">
    <location>
        <begin position="95"/>
        <end position="237"/>
    </location>
</feature>
<comment type="similarity">
    <text evidence="2">Belongs to the COG3 family.</text>
</comment>
<evidence type="ECO:0000259" key="10">
    <source>
        <dbReference type="Pfam" id="PF04136"/>
    </source>
</evidence>
<evidence type="ECO:0000256" key="9">
    <source>
        <dbReference type="SAM" id="MobiDB-lite"/>
    </source>
</evidence>
<evidence type="ECO:0000256" key="1">
    <source>
        <dbReference type="ARBA" id="ARBA00004395"/>
    </source>
</evidence>
<feature type="compositionally biased region" description="Polar residues" evidence="9">
    <location>
        <begin position="47"/>
        <end position="61"/>
    </location>
</feature>
<dbReference type="InterPro" id="IPR048320">
    <property type="entry name" value="COG3_N"/>
</dbReference>
<sequence length="811" mass="91957">MPIINWDHGDNTDTSLSEKQLESVFLLSSLDPRPISTPHTTDPDSGVSVTSPADTKQSSNSDTIAHVQLASHFYTWLRSVERNFDITDTETDTHFMEYVTKNKDYCSKILHDLQTILADLNALREHYATVSSKTNSLHDVCEHLLQEQNELGQAAQRIDRILMHYVNVDVVEAELRSVKSVLFREKLKPILDRLDSSMNFLRLHHHFKESEVYLSRATEALRKALQLINGNVIRIMERTINELMELHDVITPDNSFILLYGRFRSQGPKIRALVSLIEERIDVCEEYSKALRECHTFYLQRREELLTPVVHSGIAELVDKYQNDHCSLLRTGGAFMVHMCEDETRLFSQFFTPRLSLSLNQMLGNLCRCMYDAFRPLVIRISHVEILSELCDILKYELAEEHLSDKEVDMTAFAELCAMLLSDIQDRLIFRAHIYIKTQILGYEPSPGDLSYPEKLEMMHDIAKATNPQTVAKTEQSDPNMSVTSVESTPTDGTIPESASSSDLTIQPGPNMSLSPADLHGMWYPTVRRALVFLSKLSRCLNADSFCGLAQECVAMCVQSLLTASTAIAARRTTVDGQLFLIKHLLILREQTVPFNVEFAVKETSLDFSNYKDAAIGLWAQRGTRLFSLNRSNALLRLLLETPHVVETELDSRRQLDVQLKVTCEAFIENTVKRLSGELPDFLSKADLVLSAPGARLGDQLFAHPAAVRDLVSNTHRTLCEALGRSTRSTVSNPDSRTGPRRSQPASLWHALHTYLANPDTEAILLRRIRTGVLTHWRTLYQLVLAQYNEEDRMIIACPTESQIRLIFRDG</sequence>
<dbReference type="Pfam" id="PF04136">
    <property type="entry name" value="COG3_N"/>
    <property type="match status" value="1"/>
</dbReference>
<dbReference type="AlphaFoldDB" id="A0A4E0RCW0"/>
<dbReference type="Pfam" id="PF20671">
    <property type="entry name" value="COG3_C"/>
    <property type="match status" value="1"/>
</dbReference>
<keyword evidence="13" id="KW-1185">Reference proteome</keyword>
<feature type="region of interest" description="Disordered" evidence="9">
    <location>
        <begin position="32"/>
        <end position="61"/>
    </location>
</feature>
<dbReference type="EMBL" id="JXXN02001628">
    <property type="protein sequence ID" value="THD24385.1"/>
    <property type="molecule type" value="Genomic_DNA"/>
</dbReference>
<feature type="domain" description="Conserved oligomeric Golgi complex subunit 3 C-terminal" evidence="11">
    <location>
        <begin position="257"/>
        <end position="610"/>
    </location>
</feature>
<dbReference type="GO" id="GO:0000139">
    <property type="term" value="C:Golgi membrane"/>
    <property type="evidence" value="ECO:0007669"/>
    <property type="project" value="UniProtKB-SubCell"/>
</dbReference>
<feature type="compositionally biased region" description="Polar residues" evidence="9">
    <location>
        <begin position="726"/>
        <end position="736"/>
    </location>
</feature>
<dbReference type="InterPro" id="IPR048685">
    <property type="entry name" value="COG3_C"/>
</dbReference>
<evidence type="ECO:0000313" key="12">
    <source>
        <dbReference type="EMBL" id="THD24385.1"/>
    </source>
</evidence>
<reference evidence="12" key="1">
    <citation type="submission" date="2019-03" db="EMBL/GenBank/DDBJ databases">
        <title>Improved annotation for the trematode Fasciola hepatica.</title>
        <authorList>
            <person name="Choi Y.-J."/>
            <person name="Martin J."/>
            <person name="Mitreva M."/>
        </authorList>
    </citation>
    <scope>NUCLEOTIDE SEQUENCE [LARGE SCALE GENOMIC DNA]</scope>
</reference>
<evidence type="ECO:0000256" key="8">
    <source>
        <dbReference type="ARBA" id="ARBA00031339"/>
    </source>
</evidence>
<evidence type="ECO:0000256" key="2">
    <source>
        <dbReference type="ARBA" id="ARBA00009936"/>
    </source>
</evidence>
<evidence type="ECO:0000313" key="13">
    <source>
        <dbReference type="Proteomes" id="UP000230066"/>
    </source>
</evidence>
<comment type="subcellular location">
    <subcellularLocation>
        <location evidence="1">Golgi apparatus membrane</location>
        <topology evidence="1">Peripheral membrane protein</topology>
    </subcellularLocation>
</comment>
<keyword evidence="6" id="KW-0333">Golgi apparatus</keyword>
<proteinExistence type="inferred from homology"/>
<accession>A0A4E0RCW0</accession>
<evidence type="ECO:0000256" key="5">
    <source>
        <dbReference type="ARBA" id="ARBA00022927"/>
    </source>
</evidence>
<name>A0A4E0RCW0_FASHE</name>
<dbReference type="GO" id="GO:0006886">
    <property type="term" value="P:intracellular protein transport"/>
    <property type="evidence" value="ECO:0007669"/>
    <property type="project" value="InterPro"/>
</dbReference>
<dbReference type="GO" id="GO:0007030">
    <property type="term" value="P:Golgi organization"/>
    <property type="evidence" value="ECO:0007669"/>
    <property type="project" value="TreeGrafter"/>
</dbReference>
<protein>
    <recommendedName>
        <fullName evidence="3">Conserved oligomeric Golgi complex subunit 3</fullName>
    </recommendedName>
    <alternativeName>
        <fullName evidence="8">Component of oligomeric Golgi complex 3</fullName>
    </alternativeName>
</protein>
<organism evidence="12 13">
    <name type="scientific">Fasciola hepatica</name>
    <name type="common">Liver fluke</name>
    <dbReference type="NCBI Taxonomy" id="6192"/>
    <lineage>
        <taxon>Eukaryota</taxon>
        <taxon>Metazoa</taxon>
        <taxon>Spiralia</taxon>
        <taxon>Lophotrochozoa</taxon>
        <taxon>Platyhelminthes</taxon>
        <taxon>Trematoda</taxon>
        <taxon>Digenea</taxon>
        <taxon>Plagiorchiida</taxon>
        <taxon>Echinostomata</taxon>
        <taxon>Echinostomatoidea</taxon>
        <taxon>Fasciolidae</taxon>
        <taxon>Fasciola</taxon>
    </lineage>
</organism>
<dbReference type="GO" id="GO:0005801">
    <property type="term" value="C:cis-Golgi network"/>
    <property type="evidence" value="ECO:0007669"/>
    <property type="project" value="InterPro"/>
</dbReference>
<feature type="region of interest" description="Disordered" evidence="9">
    <location>
        <begin position="725"/>
        <end position="744"/>
    </location>
</feature>
<dbReference type="InterPro" id="IPR007265">
    <property type="entry name" value="COG_su3"/>
</dbReference>
<keyword evidence="5" id="KW-0653">Protein transport</keyword>
<dbReference type="GO" id="GO:0006891">
    <property type="term" value="P:intra-Golgi vesicle-mediated transport"/>
    <property type="evidence" value="ECO:0007669"/>
    <property type="project" value="TreeGrafter"/>
</dbReference>
<feature type="region of interest" description="Disordered" evidence="9">
    <location>
        <begin position="470"/>
        <end position="510"/>
    </location>
</feature>
<evidence type="ECO:0000256" key="4">
    <source>
        <dbReference type="ARBA" id="ARBA00022448"/>
    </source>
</evidence>
<keyword evidence="7" id="KW-0472">Membrane</keyword>
<evidence type="ECO:0000256" key="3">
    <source>
        <dbReference type="ARBA" id="ARBA00020976"/>
    </source>
</evidence>
<gene>
    <name evidence="12" type="ORF">D915_003943</name>
</gene>
<dbReference type="Proteomes" id="UP000230066">
    <property type="component" value="Unassembled WGS sequence"/>
</dbReference>
<dbReference type="PANTHER" id="PTHR13302">
    <property type="entry name" value="CONSERVED OLIGOMERIC GOLGI COMPLEX COMPONENT 3"/>
    <property type="match status" value="1"/>
</dbReference>
<evidence type="ECO:0000256" key="6">
    <source>
        <dbReference type="ARBA" id="ARBA00023034"/>
    </source>
</evidence>
<comment type="caution">
    <text evidence="12">The sequence shown here is derived from an EMBL/GenBank/DDBJ whole genome shotgun (WGS) entry which is preliminary data.</text>
</comment>